<dbReference type="Proteomes" id="UP000001064">
    <property type="component" value="Unassembled WGS sequence"/>
</dbReference>
<keyword evidence="5" id="KW-1185">Reference proteome</keyword>
<dbReference type="GO" id="GO:0071014">
    <property type="term" value="C:post-mRNA release spliceosomal complex"/>
    <property type="evidence" value="ECO:0000318"/>
    <property type="project" value="GO_Central"/>
</dbReference>
<gene>
    <name evidence="4" type="ORF">DICPUDRAFT_87565</name>
</gene>
<dbReference type="KEGG" id="dpp:DICPUDRAFT_87565"/>
<proteinExistence type="predicted"/>
<dbReference type="InterPro" id="IPR006768">
    <property type="entry name" value="Cwf19-like_C_dom-1"/>
</dbReference>
<accession>F0ZIY6</accession>
<feature type="domain" description="Cwf19-like C-terminal" evidence="3">
    <location>
        <begin position="354"/>
        <end position="474"/>
    </location>
</feature>
<name>F0ZIY6_DICPU</name>
<feature type="compositionally biased region" description="Basic residues" evidence="1">
    <location>
        <begin position="340"/>
        <end position="351"/>
    </location>
</feature>
<feature type="compositionally biased region" description="Basic and acidic residues" evidence="1">
    <location>
        <begin position="280"/>
        <end position="302"/>
    </location>
</feature>
<protein>
    <recommendedName>
        <fullName evidence="6">Cwf19-like C-terminal domain-containing protein</fullName>
    </recommendedName>
</protein>
<evidence type="ECO:0000313" key="4">
    <source>
        <dbReference type="EMBL" id="EGC36123.1"/>
    </source>
</evidence>
<feature type="compositionally biased region" description="Low complexity" evidence="1">
    <location>
        <begin position="303"/>
        <end position="324"/>
    </location>
</feature>
<dbReference type="Pfam" id="PF04677">
    <property type="entry name" value="CwfJ_C_1"/>
    <property type="match status" value="1"/>
</dbReference>
<feature type="compositionally biased region" description="Low complexity" evidence="1">
    <location>
        <begin position="51"/>
        <end position="61"/>
    </location>
</feature>
<evidence type="ECO:0000259" key="3">
    <source>
        <dbReference type="Pfam" id="PF04677"/>
    </source>
</evidence>
<evidence type="ECO:0000313" key="5">
    <source>
        <dbReference type="Proteomes" id="UP000001064"/>
    </source>
</evidence>
<dbReference type="GO" id="GO:0000398">
    <property type="term" value="P:mRNA splicing, via spliceosome"/>
    <property type="evidence" value="ECO:0000318"/>
    <property type="project" value="GO_Central"/>
</dbReference>
<dbReference type="InParanoid" id="F0ZIY6"/>
<dbReference type="InterPro" id="IPR040194">
    <property type="entry name" value="Cwf19-like"/>
</dbReference>
<dbReference type="GeneID" id="10501329"/>
<feature type="region of interest" description="Disordered" evidence="1">
    <location>
        <begin position="49"/>
        <end position="68"/>
    </location>
</feature>
<feature type="region of interest" description="Disordered" evidence="1">
    <location>
        <begin position="270"/>
        <end position="356"/>
    </location>
</feature>
<dbReference type="OrthoDB" id="444325at2759"/>
<dbReference type="FunCoup" id="F0ZIY6">
    <property type="interactions" value="693"/>
</dbReference>
<organism evidence="4 5">
    <name type="scientific">Dictyostelium purpureum</name>
    <name type="common">Slime mold</name>
    <dbReference type="NCBI Taxonomy" id="5786"/>
    <lineage>
        <taxon>Eukaryota</taxon>
        <taxon>Amoebozoa</taxon>
        <taxon>Evosea</taxon>
        <taxon>Eumycetozoa</taxon>
        <taxon>Dictyostelia</taxon>
        <taxon>Dictyosteliales</taxon>
        <taxon>Dictyosteliaceae</taxon>
        <taxon>Dictyostelium</taxon>
    </lineage>
</organism>
<dbReference type="Pfam" id="PF04676">
    <property type="entry name" value="CwfJ_C_2"/>
    <property type="match status" value="1"/>
</dbReference>
<dbReference type="SUPFAM" id="SSF54197">
    <property type="entry name" value="HIT-like"/>
    <property type="match status" value="1"/>
</dbReference>
<dbReference type="PANTHER" id="PTHR12072:SF4">
    <property type="entry name" value="CWF19-LIKE PROTEIN 1"/>
    <property type="match status" value="1"/>
</dbReference>
<dbReference type="VEuPathDB" id="AmoebaDB:DICPUDRAFT_87565"/>
<dbReference type="RefSeq" id="XP_003287380.1">
    <property type="nucleotide sequence ID" value="XM_003287332.1"/>
</dbReference>
<dbReference type="InterPro" id="IPR006767">
    <property type="entry name" value="Cwf19-like_C_dom-2"/>
</dbReference>
<feature type="compositionally biased region" description="Basic and acidic residues" evidence="1">
    <location>
        <begin position="556"/>
        <end position="575"/>
    </location>
</feature>
<dbReference type="Gene3D" id="3.30.428.10">
    <property type="entry name" value="HIT-like"/>
    <property type="match status" value="1"/>
</dbReference>
<dbReference type="eggNOG" id="KOG2476">
    <property type="taxonomic scope" value="Eukaryota"/>
</dbReference>
<evidence type="ECO:0008006" key="6">
    <source>
        <dbReference type="Google" id="ProtNLM"/>
    </source>
</evidence>
<feature type="region of interest" description="Disordered" evidence="1">
    <location>
        <begin position="550"/>
        <end position="575"/>
    </location>
</feature>
<dbReference type="GO" id="GO:0061632">
    <property type="term" value="F:RNA lariat debranching enzyme activator activity"/>
    <property type="evidence" value="ECO:0000318"/>
    <property type="project" value="GO_Central"/>
</dbReference>
<dbReference type="PANTHER" id="PTHR12072">
    <property type="entry name" value="CWF19, CELL CYCLE CONTROL PROTEIN"/>
    <property type="match status" value="1"/>
</dbReference>
<evidence type="ECO:0000256" key="1">
    <source>
        <dbReference type="SAM" id="MobiDB-lite"/>
    </source>
</evidence>
<dbReference type="STRING" id="5786.F0ZIY6"/>
<evidence type="ECO:0000259" key="2">
    <source>
        <dbReference type="Pfam" id="PF04676"/>
    </source>
</evidence>
<dbReference type="EMBL" id="GL871037">
    <property type="protein sequence ID" value="EGC36123.1"/>
    <property type="molecule type" value="Genomic_DNA"/>
</dbReference>
<dbReference type="OMA" id="IVPITHY"/>
<feature type="domain" description="Cwf19-like protein C-terminal" evidence="2">
    <location>
        <begin position="510"/>
        <end position="563"/>
    </location>
</feature>
<dbReference type="InterPro" id="IPR036265">
    <property type="entry name" value="HIT-like_sf"/>
</dbReference>
<reference evidence="5" key="1">
    <citation type="journal article" date="2011" name="Genome Biol.">
        <title>Comparative genomics of the social amoebae Dictyostelium discoideum and Dictyostelium purpureum.</title>
        <authorList>
            <consortium name="US DOE Joint Genome Institute (JGI-PGF)"/>
            <person name="Sucgang R."/>
            <person name="Kuo A."/>
            <person name="Tian X."/>
            <person name="Salerno W."/>
            <person name="Parikh A."/>
            <person name="Feasley C.L."/>
            <person name="Dalin E."/>
            <person name="Tu H."/>
            <person name="Huang E."/>
            <person name="Barry K."/>
            <person name="Lindquist E."/>
            <person name="Shapiro H."/>
            <person name="Bruce D."/>
            <person name="Schmutz J."/>
            <person name="Salamov A."/>
            <person name="Fey P."/>
            <person name="Gaudet P."/>
            <person name="Anjard C."/>
            <person name="Babu M.M."/>
            <person name="Basu S."/>
            <person name="Bushmanova Y."/>
            <person name="van der Wel H."/>
            <person name="Katoh-Kurasawa M."/>
            <person name="Dinh C."/>
            <person name="Coutinho P.M."/>
            <person name="Saito T."/>
            <person name="Elias M."/>
            <person name="Schaap P."/>
            <person name="Kay R.R."/>
            <person name="Henrissat B."/>
            <person name="Eichinger L."/>
            <person name="Rivero F."/>
            <person name="Putnam N.H."/>
            <person name="West C.M."/>
            <person name="Loomis W.F."/>
            <person name="Chisholm R.L."/>
            <person name="Shaulsky G."/>
            <person name="Strassmann J.E."/>
            <person name="Queller D.C."/>
            <person name="Kuspa A."/>
            <person name="Grigoriev I.V."/>
        </authorList>
    </citation>
    <scope>NUCLEOTIDE SEQUENCE [LARGE SCALE GENOMIC DNA]</scope>
    <source>
        <strain evidence="5">QSDP1</strain>
    </source>
</reference>
<sequence length="575" mass="66753">MESYKILVCGDIGGNFQQLYKRVATVNKSNGPFHLLLCVGAFFEPFSASHDSNQSEQNQNDQDQDGEQNKISFPKELQSYKDDKEVIPIPTYFIAYTPTDYKYIEKFSNENGEICKNLTYLGKSGIKDLMGLNVAYLSGKVDYPIKEESNDSMTIIKTDIEKLINDSKDKKIDIFLSNQWARGVLNNVQSGIPTFLKTPYKIGMDSIKEVVQSTNPAYHFSKNSFYFQRPPYLNHSNETKVTRFLSLAPVYNEKKEKYLFAMNYQPAKEVTTNDATLNPFERRQNNNDNSEQHTQKKQRNTEETTTNFFFGNNVNTEQDNQQENKNQRKRQHGDNNNQQNRHHERHQKKFQMHQQKPKPQQQNCWFCLSSPDVDSHLVVTIANDCYLAFPKGGVVDHHLLIVFIEHKANYISLDQSEKDDINKMINILREFFDKRGQDIVVFERNSFLKGAIAHGHLQVIPIPKSLSSKVKSKFIEHSTENNMEFKELPENDNALNDKYFLLILPNGEKLYSTLPQKSDYQFGRKVMVDLLGTPEKLNWKDCMVSKEEEMNQTASFRDEFQPFYDEKNPSNDDDD</sequence>
<dbReference type="AlphaFoldDB" id="F0ZIY6"/>
<dbReference type="CDD" id="cd07380">
    <property type="entry name" value="MPP_CWF19_N"/>
    <property type="match status" value="1"/>
</dbReference>